<protein>
    <submittedName>
        <fullName evidence="2">Uncharacterized protein</fullName>
    </submittedName>
</protein>
<sequence length="194" mass="21837">MRLGWGSEPRPGWGMLTCCVSRKRSEKRREAPPEEDNEPPSDALSVWRVCSDDTHTCLMHAESGIVIELCHESRGEMTCQTAQWQMMTLHPNGTTEVPRVQVLDAEHLITEIRRTEPVNPCVISRNGWSRGNWNADVSEFGHLLVTNVRMPKLLLILMQLGLCVVANRGGATLIDESGVQHITEREVTAMLELR</sequence>
<dbReference type="AlphaFoldDB" id="A0A7S0TVM5"/>
<proteinExistence type="predicted"/>
<name>A0A7S0TVM5_HEMAN</name>
<evidence type="ECO:0000256" key="1">
    <source>
        <dbReference type="SAM" id="MobiDB-lite"/>
    </source>
</evidence>
<feature type="region of interest" description="Disordered" evidence="1">
    <location>
        <begin position="24"/>
        <end position="43"/>
    </location>
</feature>
<evidence type="ECO:0000313" key="2">
    <source>
        <dbReference type="EMBL" id="CAD8743828.1"/>
    </source>
</evidence>
<organism evidence="2">
    <name type="scientific">Hemiselmis andersenii</name>
    <name type="common">Cryptophyte alga</name>
    <dbReference type="NCBI Taxonomy" id="464988"/>
    <lineage>
        <taxon>Eukaryota</taxon>
        <taxon>Cryptophyceae</taxon>
        <taxon>Cryptomonadales</taxon>
        <taxon>Hemiselmidaceae</taxon>
        <taxon>Hemiselmis</taxon>
    </lineage>
</organism>
<accession>A0A7S0TVM5</accession>
<dbReference type="EMBL" id="HBFK01016755">
    <property type="protein sequence ID" value="CAD8743828.1"/>
    <property type="molecule type" value="Transcribed_RNA"/>
</dbReference>
<reference evidence="2" key="1">
    <citation type="submission" date="2021-01" db="EMBL/GenBank/DDBJ databases">
        <authorList>
            <person name="Corre E."/>
            <person name="Pelletier E."/>
            <person name="Niang G."/>
            <person name="Scheremetjew M."/>
            <person name="Finn R."/>
            <person name="Kale V."/>
            <person name="Holt S."/>
            <person name="Cochrane G."/>
            <person name="Meng A."/>
            <person name="Brown T."/>
            <person name="Cohen L."/>
        </authorList>
    </citation>
    <scope>NUCLEOTIDE SEQUENCE</scope>
    <source>
        <strain evidence="2">CCMP441</strain>
    </source>
</reference>
<gene>
    <name evidence="2" type="ORF">HAND1043_LOCUS10323</name>
</gene>